<dbReference type="Proteomes" id="UP000095751">
    <property type="component" value="Unassembled WGS sequence"/>
</dbReference>
<keyword evidence="2 8" id="KW-0812">Transmembrane</keyword>
<dbReference type="GO" id="GO:0015421">
    <property type="term" value="F:ABC-type oligopeptide transporter activity"/>
    <property type="evidence" value="ECO:0007669"/>
    <property type="project" value="TreeGrafter"/>
</dbReference>
<feature type="domain" description="ABC transmembrane type-1" evidence="10">
    <location>
        <begin position="119"/>
        <end position="299"/>
    </location>
</feature>
<dbReference type="PANTHER" id="PTHR43394:SF1">
    <property type="entry name" value="ATP-BINDING CASSETTE SUB-FAMILY B MEMBER 10, MITOCHONDRIAL"/>
    <property type="match status" value="1"/>
</dbReference>
<dbReference type="SUPFAM" id="SSF52540">
    <property type="entry name" value="P-loop containing nucleoside triphosphate hydrolases"/>
    <property type="match status" value="1"/>
</dbReference>
<keyword evidence="3" id="KW-0547">Nucleotide-binding</keyword>
<gene>
    <name evidence="11" type="ORF">FRACYDRAFT_225852</name>
</gene>
<dbReference type="Gene3D" id="1.20.1560.10">
    <property type="entry name" value="ABC transporter type 1, transmembrane domain"/>
    <property type="match status" value="1"/>
</dbReference>
<dbReference type="SUPFAM" id="SSF90123">
    <property type="entry name" value="ABC transporter transmembrane region"/>
    <property type="match status" value="1"/>
</dbReference>
<dbReference type="InParanoid" id="A0A1E7FF55"/>
<dbReference type="PROSITE" id="PS50929">
    <property type="entry name" value="ABC_TM1F"/>
    <property type="match status" value="1"/>
</dbReference>
<dbReference type="InterPro" id="IPR003593">
    <property type="entry name" value="AAA+_ATPase"/>
</dbReference>
<feature type="transmembrane region" description="Helical" evidence="8">
    <location>
        <begin position="239"/>
        <end position="259"/>
    </location>
</feature>
<evidence type="ECO:0000313" key="12">
    <source>
        <dbReference type="Proteomes" id="UP000095751"/>
    </source>
</evidence>
<dbReference type="InterPro" id="IPR036640">
    <property type="entry name" value="ABC1_TM_sf"/>
</dbReference>
<keyword evidence="11" id="KW-0378">Hydrolase</keyword>
<dbReference type="GO" id="GO:0090374">
    <property type="term" value="P:oligopeptide export from mitochondrion"/>
    <property type="evidence" value="ECO:0007669"/>
    <property type="project" value="TreeGrafter"/>
</dbReference>
<accession>A0A1E7FF55</accession>
<dbReference type="InterPro" id="IPR003439">
    <property type="entry name" value="ABC_transporter-like_ATP-bd"/>
</dbReference>
<feature type="region of interest" description="Disordered" evidence="7">
    <location>
        <begin position="1"/>
        <end position="26"/>
    </location>
</feature>
<comment type="subcellular location">
    <subcellularLocation>
        <location evidence="1">Membrane</location>
        <topology evidence="1">Multi-pass membrane protein</topology>
    </subcellularLocation>
</comment>
<dbReference type="GO" id="GO:0005743">
    <property type="term" value="C:mitochondrial inner membrane"/>
    <property type="evidence" value="ECO:0007669"/>
    <property type="project" value="TreeGrafter"/>
</dbReference>
<dbReference type="InterPro" id="IPR039421">
    <property type="entry name" value="Type_1_exporter"/>
</dbReference>
<dbReference type="EMBL" id="KV784358">
    <property type="protein sequence ID" value="OEU16812.1"/>
    <property type="molecule type" value="Genomic_DNA"/>
</dbReference>
<dbReference type="Pfam" id="PF00005">
    <property type="entry name" value="ABC_tran"/>
    <property type="match status" value="1"/>
</dbReference>
<dbReference type="PROSITE" id="PS00211">
    <property type="entry name" value="ABC_TRANSPORTER_1"/>
    <property type="match status" value="1"/>
</dbReference>
<dbReference type="InterPro" id="IPR011527">
    <property type="entry name" value="ABC1_TM_dom"/>
</dbReference>
<dbReference type="GO" id="GO:0005524">
    <property type="term" value="F:ATP binding"/>
    <property type="evidence" value="ECO:0007669"/>
    <property type="project" value="UniProtKB-KW"/>
</dbReference>
<proteinExistence type="predicted"/>
<evidence type="ECO:0000256" key="4">
    <source>
        <dbReference type="ARBA" id="ARBA00022840"/>
    </source>
</evidence>
<dbReference type="Pfam" id="PF00664">
    <property type="entry name" value="ABC_membrane"/>
    <property type="match status" value="1"/>
</dbReference>
<feature type="transmembrane region" description="Helical" evidence="8">
    <location>
        <begin position="271"/>
        <end position="291"/>
    </location>
</feature>
<organism evidence="11 12">
    <name type="scientific">Fragilariopsis cylindrus CCMP1102</name>
    <dbReference type="NCBI Taxonomy" id="635003"/>
    <lineage>
        <taxon>Eukaryota</taxon>
        <taxon>Sar</taxon>
        <taxon>Stramenopiles</taxon>
        <taxon>Ochrophyta</taxon>
        <taxon>Bacillariophyta</taxon>
        <taxon>Bacillariophyceae</taxon>
        <taxon>Bacillariophycidae</taxon>
        <taxon>Bacillariales</taxon>
        <taxon>Bacillariaceae</taxon>
        <taxon>Fragilariopsis</taxon>
    </lineage>
</organism>
<dbReference type="InterPro" id="IPR017871">
    <property type="entry name" value="ABC_transporter-like_CS"/>
</dbReference>
<evidence type="ECO:0000256" key="1">
    <source>
        <dbReference type="ARBA" id="ARBA00004141"/>
    </source>
</evidence>
<keyword evidence="4" id="KW-0067">ATP-binding</keyword>
<keyword evidence="5 8" id="KW-1133">Transmembrane helix</keyword>
<dbReference type="KEGG" id="fcy:FRACYDRAFT_225852"/>
<evidence type="ECO:0000256" key="5">
    <source>
        <dbReference type="ARBA" id="ARBA00022989"/>
    </source>
</evidence>
<evidence type="ECO:0000256" key="8">
    <source>
        <dbReference type="SAM" id="Phobius"/>
    </source>
</evidence>
<evidence type="ECO:0000256" key="7">
    <source>
        <dbReference type="SAM" id="MobiDB-lite"/>
    </source>
</evidence>
<evidence type="ECO:0000256" key="3">
    <source>
        <dbReference type="ARBA" id="ARBA00022741"/>
    </source>
</evidence>
<reference evidence="11 12" key="1">
    <citation type="submission" date="2016-09" db="EMBL/GenBank/DDBJ databases">
        <title>Extensive genetic diversity and differential bi-allelic expression allows diatom success in the polar Southern Ocean.</title>
        <authorList>
            <consortium name="DOE Joint Genome Institute"/>
            <person name="Mock T."/>
            <person name="Otillar R.P."/>
            <person name="Strauss J."/>
            <person name="Dupont C."/>
            <person name="Frickenhaus S."/>
            <person name="Maumus F."/>
            <person name="Mcmullan M."/>
            <person name="Sanges R."/>
            <person name="Schmutz J."/>
            <person name="Toseland A."/>
            <person name="Valas R."/>
            <person name="Veluchamy A."/>
            <person name="Ward B.J."/>
            <person name="Allen A."/>
            <person name="Barry K."/>
            <person name="Falciatore A."/>
            <person name="Ferrante M."/>
            <person name="Fortunato A.E."/>
            <person name="Gloeckner G."/>
            <person name="Gruber A."/>
            <person name="Hipkin R."/>
            <person name="Janech M."/>
            <person name="Kroth P."/>
            <person name="Leese F."/>
            <person name="Lindquist E."/>
            <person name="Lyon B.R."/>
            <person name="Martin J."/>
            <person name="Mayer C."/>
            <person name="Parker M."/>
            <person name="Quesneville H."/>
            <person name="Raymond J."/>
            <person name="Uhlig C."/>
            <person name="Valentin K.U."/>
            <person name="Worden A.Z."/>
            <person name="Armbrust E.V."/>
            <person name="Bowler C."/>
            <person name="Green B."/>
            <person name="Moulton V."/>
            <person name="Van Oosterhout C."/>
            <person name="Grigoriev I."/>
        </authorList>
    </citation>
    <scope>NUCLEOTIDE SEQUENCE [LARGE SCALE GENOMIC DNA]</scope>
    <source>
        <strain evidence="11 12">CCMP1102</strain>
    </source>
</reference>
<evidence type="ECO:0000259" key="10">
    <source>
        <dbReference type="PROSITE" id="PS50929"/>
    </source>
</evidence>
<protein>
    <submittedName>
        <fullName evidence="11">p-loop containing nucleoside triphosphate hydrolase protein</fullName>
    </submittedName>
</protein>
<dbReference type="PANTHER" id="PTHR43394">
    <property type="entry name" value="ATP-DEPENDENT PERMEASE MDL1, MITOCHONDRIAL"/>
    <property type="match status" value="1"/>
</dbReference>
<dbReference type="Gene3D" id="3.40.50.300">
    <property type="entry name" value="P-loop containing nucleotide triphosphate hydrolases"/>
    <property type="match status" value="1"/>
</dbReference>
<feature type="transmembrane region" description="Helical" evidence="8">
    <location>
        <begin position="156"/>
        <end position="174"/>
    </location>
</feature>
<sequence length="595" mass="64424">MAPKILADEKKKSSSKKKNDAAKENNNKIWSEARKEIIPLSVGAIALVASSSVNQAVPRLMGVLMDPSKSSTSSASNTTCSNNTTERQFVIQILWLSLAGGTATISSFSPAAIGVILKDDVDTVANTVTNTLANLLRSSSSVIFGTYNMLCINPQLVGLSVVVAPVVGTLAFMTRKYLKKIVTKQQQAAIQSASFVEERLNHIAMVKTSNRELDEVEKYSQIQDDCVELGQKASLASGLSMGIMFGLSSTAFCGILLAGRRAVQAQKMTTGQLTSFGTYSFMLALGTAGIVKALGEYGKGMQCAARLYNLIHADAKDENQQIHSEKEEIKEDDRRPVDTDLVHKISVENVTFSYKADPSNVILKDLSFNLSRGEVVALVGANGSGKSTIASLLAGMYRPQSGEISLYPNSTADDTPQPLSYARDVNRRDQVNLVQVVPQAPALFNMTILDNIRYSRSDASEEDVITAMKSANCTFVSTLDDGLDYLVGRNGIRLSGGQRQRIGLARAFLADPVFLVLDEPTSAMDVEGETALKDTMKACRSSNRGLLVITHKAKTLEYCDRILVLHDGKLVQEGTMEDLQKDKDGEFVALMSDLE</sequence>
<dbReference type="InterPro" id="IPR027417">
    <property type="entry name" value="P-loop_NTPase"/>
</dbReference>
<dbReference type="OrthoDB" id="6500128at2759"/>
<feature type="domain" description="ABC transporter" evidence="9">
    <location>
        <begin position="345"/>
        <end position="592"/>
    </location>
</feature>
<dbReference type="SMART" id="SM00382">
    <property type="entry name" value="AAA"/>
    <property type="match status" value="1"/>
</dbReference>
<dbReference type="AlphaFoldDB" id="A0A1E7FF55"/>
<evidence type="ECO:0000259" key="9">
    <source>
        <dbReference type="PROSITE" id="PS50893"/>
    </source>
</evidence>
<dbReference type="PROSITE" id="PS50893">
    <property type="entry name" value="ABC_TRANSPORTER_2"/>
    <property type="match status" value="1"/>
</dbReference>
<name>A0A1E7FF55_9STRA</name>
<keyword evidence="12" id="KW-1185">Reference proteome</keyword>
<evidence type="ECO:0000256" key="6">
    <source>
        <dbReference type="ARBA" id="ARBA00023136"/>
    </source>
</evidence>
<evidence type="ECO:0000256" key="2">
    <source>
        <dbReference type="ARBA" id="ARBA00022692"/>
    </source>
</evidence>
<evidence type="ECO:0000313" key="11">
    <source>
        <dbReference type="EMBL" id="OEU16812.1"/>
    </source>
</evidence>
<dbReference type="GO" id="GO:0016887">
    <property type="term" value="F:ATP hydrolysis activity"/>
    <property type="evidence" value="ECO:0007669"/>
    <property type="project" value="InterPro"/>
</dbReference>
<keyword evidence="6 8" id="KW-0472">Membrane</keyword>